<proteinExistence type="predicted"/>
<evidence type="ECO:0000313" key="2">
    <source>
        <dbReference type="EMBL" id="MPN14478.1"/>
    </source>
</evidence>
<dbReference type="EMBL" id="VSSQ01061111">
    <property type="protein sequence ID" value="MPN14478.1"/>
    <property type="molecule type" value="Genomic_DNA"/>
</dbReference>
<feature type="compositionally biased region" description="Basic and acidic residues" evidence="1">
    <location>
        <begin position="35"/>
        <end position="45"/>
    </location>
</feature>
<organism evidence="2">
    <name type="scientific">bioreactor metagenome</name>
    <dbReference type="NCBI Taxonomy" id="1076179"/>
    <lineage>
        <taxon>unclassified sequences</taxon>
        <taxon>metagenomes</taxon>
        <taxon>ecological metagenomes</taxon>
    </lineage>
</organism>
<feature type="region of interest" description="Disordered" evidence="1">
    <location>
        <begin position="1"/>
        <end position="61"/>
    </location>
</feature>
<comment type="caution">
    <text evidence="2">The sequence shown here is derived from an EMBL/GenBank/DDBJ whole genome shotgun (WGS) entry which is preliminary data.</text>
</comment>
<dbReference type="AlphaFoldDB" id="A0A645FJ99"/>
<reference evidence="2" key="1">
    <citation type="submission" date="2019-08" db="EMBL/GenBank/DDBJ databases">
        <authorList>
            <person name="Kucharzyk K."/>
            <person name="Murdoch R.W."/>
            <person name="Higgins S."/>
            <person name="Loffler F."/>
        </authorList>
    </citation>
    <scope>NUCLEOTIDE SEQUENCE</scope>
</reference>
<name>A0A645FJ99_9ZZZZ</name>
<evidence type="ECO:0000256" key="1">
    <source>
        <dbReference type="SAM" id="MobiDB-lite"/>
    </source>
</evidence>
<protein>
    <submittedName>
        <fullName evidence="2">Uncharacterized protein</fullName>
    </submittedName>
</protein>
<accession>A0A645FJ99</accession>
<gene>
    <name evidence="2" type="ORF">SDC9_161805</name>
</gene>
<sequence length="202" mass="21819">MPEQRLQLFPGPPQLESAPQPEDAGLDRAAPAHRSMRDLRLDHRPGQAGESVAATPVPALNRPAQPDAALLKELLGGHARPIGPGERKVGHHPQVAHEELVTGSAPQLGDQLEICGSHVAAQRAIHQRTLSSHARLDRHGEPDLIGGRQERGINDVEEHASSMRRPPAANRVVHRPKTDNTECCENTAEPALICSGADLLRR</sequence>